<name>A0ABV7VJJ5_9PROT</name>
<dbReference type="Gene3D" id="2.70.70.10">
    <property type="entry name" value="Glucose Permease (Domain IIA)"/>
    <property type="match status" value="1"/>
</dbReference>
<dbReference type="InterPro" id="IPR016047">
    <property type="entry name" value="M23ase_b-sheet_dom"/>
</dbReference>
<gene>
    <name evidence="10" type="ORF">ACFOOQ_19165</name>
</gene>
<dbReference type="Pfam" id="PF01551">
    <property type="entry name" value="Peptidase_M23"/>
    <property type="match status" value="1"/>
</dbReference>
<keyword evidence="4 10" id="KW-0378">Hydrolase</keyword>
<dbReference type="RefSeq" id="WP_379729258.1">
    <property type="nucleotide sequence ID" value="NZ_JBHRYJ010000005.1"/>
</dbReference>
<reference evidence="11" key="1">
    <citation type="journal article" date="2019" name="Int. J. Syst. Evol. Microbiol.">
        <title>The Global Catalogue of Microorganisms (GCM) 10K type strain sequencing project: providing services to taxonomists for standard genome sequencing and annotation.</title>
        <authorList>
            <consortium name="The Broad Institute Genomics Platform"/>
            <consortium name="The Broad Institute Genome Sequencing Center for Infectious Disease"/>
            <person name="Wu L."/>
            <person name="Ma J."/>
        </authorList>
    </citation>
    <scope>NUCLEOTIDE SEQUENCE [LARGE SCALE GENOMIC DNA]</scope>
    <source>
        <strain evidence="11">KCTC 42182</strain>
    </source>
</reference>
<keyword evidence="2" id="KW-0645">Protease</keyword>
<evidence type="ECO:0000256" key="8">
    <source>
        <dbReference type="SAM" id="Phobius"/>
    </source>
</evidence>
<feature type="domain" description="M23ase beta-sheet core" evidence="9">
    <location>
        <begin position="378"/>
        <end position="472"/>
    </location>
</feature>
<protein>
    <submittedName>
        <fullName evidence="10">M23 family metallopeptidase</fullName>
        <ecNumber evidence="10">3.4.24.-</ecNumber>
    </submittedName>
</protein>
<feature type="region of interest" description="Disordered" evidence="7">
    <location>
        <begin position="107"/>
        <end position="172"/>
    </location>
</feature>
<evidence type="ECO:0000256" key="5">
    <source>
        <dbReference type="ARBA" id="ARBA00022833"/>
    </source>
</evidence>
<evidence type="ECO:0000256" key="3">
    <source>
        <dbReference type="ARBA" id="ARBA00022723"/>
    </source>
</evidence>
<evidence type="ECO:0000256" key="6">
    <source>
        <dbReference type="ARBA" id="ARBA00023049"/>
    </source>
</evidence>
<evidence type="ECO:0000256" key="7">
    <source>
        <dbReference type="SAM" id="MobiDB-lite"/>
    </source>
</evidence>
<dbReference type="SUPFAM" id="SSF51261">
    <property type="entry name" value="Duplicated hybrid motif"/>
    <property type="match status" value="1"/>
</dbReference>
<feature type="compositionally biased region" description="Basic and acidic residues" evidence="7">
    <location>
        <begin position="143"/>
        <end position="158"/>
    </location>
</feature>
<sequence>MRDRLFPERQIIFRSRGDVRYIALSTRSQLLMATTVVAFAGWVGYASVNVFYRDSLLDARDRRIAELSLAYDRLSADFDHSQENFVVASRDLEERYRRLYDMTMKQRAPGLPGSAGSPGSNVQTGALPAAPANKAPDTSKLAETADKAPEAKVADAKPAKGKAAAAPAADPAPAVKDAAANAGTKLASIVPVAPLHAGDDHDSADDAAAGEDLEAMQREAKSRPPVPAVKPGDLETRILAVRGRQRELLDDLSQRTEKSVAQMEKALKLTGLDVGGMLARAAEARADVGIGGPLKALGFAGDSKTGGDAAKTGVAVASLGSTDGIDQDMNSLEGKLGRWGELMILAQRLPLAVPMAGDPEVSSTYGRRLDPFTKQWAFHAGIDFIGPLRSPILSTAPGVVVFAGRKGPYGRTVEIDHGLGIKTRYAHMSSITVQTGDTVPYGRQVGTMGSTGRSTGQHLHYEILLDDEQIDPAKFIEAGYHVFKQQEEQSSARR</sequence>
<dbReference type="Proteomes" id="UP001595711">
    <property type="component" value="Unassembled WGS sequence"/>
</dbReference>
<keyword evidence="8" id="KW-1133">Transmembrane helix</keyword>
<evidence type="ECO:0000259" key="9">
    <source>
        <dbReference type="Pfam" id="PF01551"/>
    </source>
</evidence>
<keyword evidence="5" id="KW-0862">Zinc</keyword>
<organism evidence="10 11">
    <name type="scientific">Ferrovibrio xuzhouensis</name>
    <dbReference type="NCBI Taxonomy" id="1576914"/>
    <lineage>
        <taxon>Bacteria</taxon>
        <taxon>Pseudomonadati</taxon>
        <taxon>Pseudomonadota</taxon>
        <taxon>Alphaproteobacteria</taxon>
        <taxon>Rhodospirillales</taxon>
        <taxon>Rhodospirillaceae</taxon>
        <taxon>Ferrovibrio</taxon>
    </lineage>
</organism>
<evidence type="ECO:0000313" key="11">
    <source>
        <dbReference type="Proteomes" id="UP001595711"/>
    </source>
</evidence>
<dbReference type="PANTHER" id="PTHR21666:SF288">
    <property type="entry name" value="CELL DIVISION PROTEIN YTFB"/>
    <property type="match status" value="1"/>
</dbReference>
<comment type="caution">
    <text evidence="10">The sequence shown here is derived from an EMBL/GenBank/DDBJ whole genome shotgun (WGS) entry which is preliminary data.</text>
</comment>
<proteinExistence type="predicted"/>
<keyword evidence="8" id="KW-0812">Transmembrane</keyword>
<evidence type="ECO:0000256" key="4">
    <source>
        <dbReference type="ARBA" id="ARBA00022801"/>
    </source>
</evidence>
<evidence type="ECO:0000256" key="2">
    <source>
        <dbReference type="ARBA" id="ARBA00022670"/>
    </source>
</evidence>
<evidence type="ECO:0000313" key="10">
    <source>
        <dbReference type="EMBL" id="MFC3677681.1"/>
    </source>
</evidence>
<dbReference type="PANTHER" id="PTHR21666">
    <property type="entry name" value="PEPTIDASE-RELATED"/>
    <property type="match status" value="1"/>
</dbReference>
<dbReference type="EMBL" id="JBHRYJ010000005">
    <property type="protein sequence ID" value="MFC3677681.1"/>
    <property type="molecule type" value="Genomic_DNA"/>
</dbReference>
<comment type="cofactor">
    <cofactor evidence="1">
        <name>Zn(2+)</name>
        <dbReference type="ChEBI" id="CHEBI:29105"/>
    </cofactor>
</comment>
<keyword evidence="3" id="KW-0479">Metal-binding</keyword>
<keyword evidence="11" id="KW-1185">Reference proteome</keyword>
<keyword evidence="6" id="KW-0482">Metalloprotease</keyword>
<dbReference type="EC" id="3.4.24.-" evidence="10"/>
<dbReference type="CDD" id="cd12797">
    <property type="entry name" value="M23_peptidase"/>
    <property type="match status" value="1"/>
</dbReference>
<evidence type="ECO:0000256" key="1">
    <source>
        <dbReference type="ARBA" id="ARBA00001947"/>
    </source>
</evidence>
<feature type="compositionally biased region" description="Low complexity" evidence="7">
    <location>
        <begin position="161"/>
        <end position="172"/>
    </location>
</feature>
<feature type="transmembrane region" description="Helical" evidence="8">
    <location>
        <begin position="30"/>
        <end position="52"/>
    </location>
</feature>
<feature type="compositionally biased region" description="Low complexity" evidence="7">
    <location>
        <begin position="108"/>
        <end position="120"/>
    </location>
</feature>
<keyword evidence="8" id="KW-0472">Membrane</keyword>
<accession>A0ABV7VJJ5</accession>
<dbReference type="GO" id="GO:0016787">
    <property type="term" value="F:hydrolase activity"/>
    <property type="evidence" value="ECO:0007669"/>
    <property type="project" value="UniProtKB-KW"/>
</dbReference>
<dbReference type="InterPro" id="IPR011055">
    <property type="entry name" value="Dup_hybrid_motif"/>
</dbReference>
<dbReference type="InterPro" id="IPR050570">
    <property type="entry name" value="Cell_wall_metabolism_enzyme"/>
</dbReference>